<proteinExistence type="predicted"/>
<protein>
    <submittedName>
        <fullName evidence="3">Uncharacterized protein LOC107265487</fullName>
    </submittedName>
</protein>
<sequence length="169" mass="18922">MNGRRDRSTKFEGETENGCHGVKRQSNKCANKSSKDSVKIPVKPSESNFVMQIVSIGLRTDNVYEARMFLAPEVDMSSVKITVKNDNLRVTVHRPLGDLARQLPGILEKSALGDLVKRTVKHCENFLIPETINADEVRAVVDNKKRLLIVTAPPLKSTKSIKRRTPSRN</sequence>
<gene>
    <name evidence="3" type="primary">LOC107265487</name>
</gene>
<keyword evidence="2" id="KW-1185">Reference proteome</keyword>
<dbReference type="InterPro" id="IPR008978">
    <property type="entry name" value="HSP20-like_chaperone"/>
</dbReference>
<dbReference type="GeneID" id="107265487"/>
<dbReference type="RefSeq" id="XP_015590460.1">
    <property type="nucleotide sequence ID" value="XM_015734974.2"/>
</dbReference>
<evidence type="ECO:0000313" key="3">
    <source>
        <dbReference type="RefSeq" id="XP_015590460.1"/>
    </source>
</evidence>
<evidence type="ECO:0000313" key="2">
    <source>
        <dbReference type="Proteomes" id="UP000694920"/>
    </source>
</evidence>
<organism evidence="2 3">
    <name type="scientific">Cephus cinctus</name>
    <name type="common">Wheat stem sawfly</name>
    <dbReference type="NCBI Taxonomy" id="211228"/>
    <lineage>
        <taxon>Eukaryota</taxon>
        <taxon>Metazoa</taxon>
        <taxon>Ecdysozoa</taxon>
        <taxon>Arthropoda</taxon>
        <taxon>Hexapoda</taxon>
        <taxon>Insecta</taxon>
        <taxon>Pterygota</taxon>
        <taxon>Neoptera</taxon>
        <taxon>Endopterygota</taxon>
        <taxon>Hymenoptera</taxon>
        <taxon>Cephoidea</taxon>
        <taxon>Cephidae</taxon>
        <taxon>Cephus</taxon>
    </lineage>
</organism>
<feature type="compositionally biased region" description="Basic and acidic residues" evidence="1">
    <location>
        <begin position="1"/>
        <end position="13"/>
    </location>
</feature>
<dbReference type="AlphaFoldDB" id="A0AAJ7BNJ5"/>
<dbReference type="CDD" id="cd00298">
    <property type="entry name" value="ACD_sHsps_p23-like"/>
    <property type="match status" value="1"/>
</dbReference>
<name>A0AAJ7BNJ5_CEPCN</name>
<evidence type="ECO:0000256" key="1">
    <source>
        <dbReference type="SAM" id="MobiDB-lite"/>
    </source>
</evidence>
<reference evidence="3" key="1">
    <citation type="submission" date="2025-08" db="UniProtKB">
        <authorList>
            <consortium name="RefSeq"/>
        </authorList>
    </citation>
    <scope>IDENTIFICATION</scope>
</reference>
<accession>A0AAJ7BNJ5</accession>
<dbReference type="KEGG" id="ccin:107265487"/>
<dbReference type="Proteomes" id="UP000694920">
    <property type="component" value="Unplaced"/>
</dbReference>
<feature type="region of interest" description="Disordered" evidence="1">
    <location>
        <begin position="1"/>
        <end position="39"/>
    </location>
</feature>
<dbReference type="Gene3D" id="2.60.40.790">
    <property type="match status" value="1"/>
</dbReference>